<gene>
    <name evidence="6" type="ORF">GSLYS_00014580001</name>
</gene>
<comment type="caution">
    <text evidence="6">The sequence shown here is derived from an EMBL/GenBank/DDBJ whole genome shotgun (WGS) entry which is preliminary data.</text>
</comment>
<accession>A0AAV2I342</accession>
<evidence type="ECO:0000313" key="6">
    <source>
        <dbReference type="EMBL" id="CAL1540931.1"/>
    </source>
</evidence>
<keyword evidence="5" id="KW-0812">Transmembrane</keyword>
<evidence type="ECO:0000256" key="5">
    <source>
        <dbReference type="SAM" id="Phobius"/>
    </source>
</evidence>
<evidence type="ECO:0000256" key="3">
    <source>
        <dbReference type="ARBA" id="ARBA00022525"/>
    </source>
</evidence>
<proteinExistence type="inferred from homology"/>
<keyword evidence="5" id="KW-0472">Membrane</keyword>
<comment type="subcellular location">
    <subcellularLocation>
        <location evidence="1">Secreted</location>
    </subcellularLocation>
</comment>
<evidence type="ECO:0000256" key="2">
    <source>
        <dbReference type="ARBA" id="ARBA00008712"/>
    </source>
</evidence>
<dbReference type="GO" id="GO:0005615">
    <property type="term" value="C:extracellular space"/>
    <property type="evidence" value="ECO:0007669"/>
    <property type="project" value="TreeGrafter"/>
</dbReference>
<dbReference type="PANTHER" id="PTHR15040:SF1">
    <property type="entry name" value="DERMATOPONTIN-LIKE ISOFORM X1"/>
    <property type="match status" value="1"/>
</dbReference>
<protein>
    <recommendedName>
        <fullName evidence="8">Dermatopontin</fullName>
    </recommendedName>
</protein>
<name>A0AAV2I342_LYMST</name>
<dbReference type="GO" id="GO:0030199">
    <property type="term" value="P:collagen fibril organization"/>
    <property type="evidence" value="ECO:0007669"/>
    <property type="project" value="TreeGrafter"/>
</dbReference>
<keyword evidence="4" id="KW-1015">Disulfide bond</keyword>
<feature type="transmembrane region" description="Helical" evidence="5">
    <location>
        <begin position="7"/>
        <end position="27"/>
    </location>
</feature>
<dbReference type="GO" id="GO:0031012">
    <property type="term" value="C:extracellular matrix"/>
    <property type="evidence" value="ECO:0007669"/>
    <property type="project" value="TreeGrafter"/>
</dbReference>
<reference evidence="6 7" key="1">
    <citation type="submission" date="2024-04" db="EMBL/GenBank/DDBJ databases">
        <authorList>
            <consortium name="Genoscope - CEA"/>
            <person name="William W."/>
        </authorList>
    </citation>
    <scope>NUCLEOTIDE SEQUENCE [LARGE SCALE GENOMIC DNA]</scope>
</reference>
<dbReference type="PANTHER" id="PTHR15040">
    <property type="entry name" value="DERMATOPONTIN-RELATED"/>
    <property type="match status" value="1"/>
</dbReference>
<evidence type="ECO:0000256" key="4">
    <source>
        <dbReference type="ARBA" id="ARBA00023157"/>
    </source>
</evidence>
<evidence type="ECO:0008006" key="8">
    <source>
        <dbReference type="Google" id="ProtNLM"/>
    </source>
</evidence>
<evidence type="ECO:0000313" key="7">
    <source>
        <dbReference type="Proteomes" id="UP001497497"/>
    </source>
</evidence>
<dbReference type="Pfam" id="PF14704">
    <property type="entry name" value="DERM"/>
    <property type="match status" value="1"/>
</dbReference>
<keyword evidence="7" id="KW-1185">Reference proteome</keyword>
<dbReference type="Proteomes" id="UP001497497">
    <property type="component" value="Unassembled WGS sequence"/>
</dbReference>
<dbReference type="InterPro" id="IPR026645">
    <property type="entry name" value="Dermatopontin"/>
</dbReference>
<comment type="similarity">
    <text evidence="2">Belongs to the dermatopontin family.</text>
</comment>
<dbReference type="AlphaFoldDB" id="A0AAV2I342"/>
<keyword evidence="5" id="KW-1133">Transmembrane helix</keyword>
<sequence length="204" mass="23667">MYLNRNSWLLLVISFFVVVTGGVTWLTNSYSDWTLECPHGKVIKTLVSTFVGNKDRQWNFTCSDTAPRVNLTDCEWSGYINEFRTHLYFQCPNDGVISGVSTYFDSNQSDRRFKFLCCSPGDYVSHACVYTPVMNFNTMLLNVRVPDNWYLRGFNADYQYKLSAYDRLYYFNLCRLDRILPPPECVENTSGKNITEYNTTVNGI</sequence>
<organism evidence="6 7">
    <name type="scientific">Lymnaea stagnalis</name>
    <name type="common">Great pond snail</name>
    <name type="synonym">Helix stagnalis</name>
    <dbReference type="NCBI Taxonomy" id="6523"/>
    <lineage>
        <taxon>Eukaryota</taxon>
        <taxon>Metazoa</taxon>
        <taxon>Spiralia</taxon>
        <taxon>Lophotrochozoa</taxon>
        <taxon>Mollusca</taxon>
        <taxon>Gastropoda</taxon>
        <taxon>Heterobranchia</taxon>
        <taxon>Euthyneura</taxon>
        <taxon>Panpulmonata</taxon>
        <taxon>Hygrophila</taxon>
        <taxon>Lymnaeoidea</taxon>
        <taxon>Lymnaeidae</taxon>
        <taxon>Lymnaea</taxon>
    </lineage>
</organism>
<dbReference type="EMBL" id="CAXITT010000407">
    <property type="protein sequence ID" value="CAL1540931.1"/>
    <property type="molecule type" value="Genomic_DNA"/>
</dbReference>
<evidence type="ECO:0000256" key="1">
    <source>
        <dbReference type="ARBA" id="ARBA00004613"/>
    </source>
</evidence>
<keyword evidence="3" id="KW-0964">Secreted</keyword>